<keyword evidence="3" id="KW-0045">Antibiotic biosynthesis</keyword>
<sequence length="347" mass="39017">MTHKTDIAAGLGSRRRAPVKVSSDALVKEGSLPGLEGFPLLVEPAMEGVDLAAWAENHRAWIDAKLLEVGALLFRGFHVPDALAFRGFLGALGDPLLDYMERAAPRTQVAPNVYTSTEMAADQSIPLHHEMSYSHHWPGRLWFYCDVPSRVGGATPLAPERRVTASLPEDLKARFLKKGVMYVRNYGEGVDLPWQEVFQTRERAEVERYCQGCGMTYEWREGDRLRTRAVRQVMTPHPTTGEPLWFNHAPIFHETNMPPAVRDALRAQFQPDEMPRNAFYGDGSPLEAEVLERIRGAYADATVRFDWRKADVLMVDNHLAVHGRDPFEGERSILVAMARLTRPAAHP</sequence>
<dbReference type="PANTHER" id="PTHR10696">
    <property type="entry name" value="GAMMA-BUTYROBETAINE HYDROXYLASE-RELATED"/>
    <property type="match status" value="1"/>
</dbReference>
<evidence type="ECO:0000313" key="6">
    <source>
        <dbReference type="Proteomes" id="UP000664052"/>
    </source>
</evidence>
<dbReference type="GO" id="GO:0051213">
    <property type="term" value="F:dioxygenase activity"/>
    <property type="evidence" value="ECO:0007669"/>
    <property type="project" value="UniProtKB-KW"/>
</dbReference>
<evidence type="ECO:0000313" key="5">
    <source>
        <dbReference type="EMBL" id="MBN8232594.1"/>
    </source>
</evidence>
<evidence type="ECO:0000256" key="3">
    <source>
        <dbReference type="ARBA" id="ARBA00023194"/>
    </source>
</evidence>
<comment type="caution">
    <text evidence="5">The sequence shown here is derived from an EMBL/GenBank/DDBJ whole genome shotgun (WGS) entry which is preliminary data.</text>
</comment>
<dbReference type="InterPro" id="IPR003819">
    <property type="entry name" value="TauD/TfdA-like"/>
</dbReference>
<comment type="cofactor">
    <cofactor evidence="1">
        <name>Fe(2+)</name>
        <dbReference type="ChEBI" id="CHEBI:29033"/>
    </cofactor>
</comment>
<evidence type="ECO:0000259" key="4">
    <source>
        <dbReference type="Pfam" id="PF02668"/>
    </source>
</evidence>
<reference evidence="5 6" key="1">
    <citation type="submission" date="2021-02" db="EMBL/GenBank/DDBJ databases">
        <title>De Novo genome assembly of isolated myxobacteria.</title>
        <authorList>
            <person name="Stevens D.C."/>
        </authorList>
    </citation>
    <scope>NUCLEOTIDE SEQUENCE [LARGE SCALE GENOMIC DNA]</scope>
    <source>
        <strain evidence="5 6">ATCC 29039</strain>
    </source>
</reference>
<protein>
    <submittedName>
        <fullName evidence="5">TauD/TfdA family dioxygenase</fullName>
    </submittedName>
</protein>
<keyword evidence="5" id="KW-0223">Dioxygenase</keyword>
<dbReference type="InterPro" id="IPR042098">
    <property type="entry name" value="TauD-like_sf"/>
</dbReference>
<organism evidence="5 6">
    <name type="scientific">Corallococcus macrosporus</name>
    <dbReference type="NCBI Taxonomy" id="35"/>
    <lineage>
        <taxon>Bacteria</taxon>
        <taxon>Pseudomonadati</taxon>
        <taxon>Myxococcota</taxon>
        <taxon>Myxococcia</taxon>
        <taxon>Myxococcales</taxon>
        <taxon>Cystobacterineae</taxon>
        <taxon>Myxococcaceae</taxon>
        <taxon>Corallococcus</taxon>
    </lineage>
</organism>
<dbReference type="Gene3D" id="3.60.130.10">
    <property type="entry name" value="Clavaminate synthase-like"/>
    <property type="match status" value="1"/>
</dbReference>
<dbReference type="Pfam" id="PF02668">
    <property type="entry name" value="TauD"/>
    <property type="match status" value="1"/>
</dbReference>
<dbReference type="PANTHER" id="PTHR10696:SF56">
    <property type="entry name" value="TAUD_TFDA-LIKE DOMAIN-CONTAINING PROTEIN"/>
    <property type="match status" value="1"/>
</dbReference>
<name>A0ABS3DMP1_9BACT</name>
<evidence type="ECO:0000256" key="1">
    <source>
        <dbReference type="ARBA" id="ARBA00001954"/>
    </source>
</evidence>
<evidence type="ECO:0000256" key="2">
    <source>
        <dbReference type="ARBA" id="ARBA00023002"/>
    </source>
</evidence>
<gene>
    <name evidence="5" type="ORF">JYK02_34260</name>
</gene>
<keyword evidence="6" id="KW-1185">Reference proteome</keyword>
<feature type="domain" description="TauD/TfdA-like" evidence="4">
    <location>
        <begin position="47"/>
        <end position="336"/>
    </location>
</feature>
<dbReference type="SUPFAM" id="SSF51197">
    <property type="entry name" value="Clavaminate synthase-like"/>
    <property type="match status" value="1"/>
</dbReference>
<dbReference type="EMBL" id="JAFIMU010000012">
    <property type="protein sequence ID" value="MBN8232594.1"/>
    <property type="molecule type" value="Genomic_DNA"/>
</dbReference>
<dbReference type="RefSeq" id="WP_207057128.1">
    <property type="nucleotide sequence ID" value="NZ_JAFIMU010000012.1"/>
</dbReference>
<keyword evidence="2" id="KW-0560">Oxidoreductase</keyword>
<accession>A0ABS3DMP1</accession>
<dbReference type="InterPro" id="IPR050411">
    <property type="entry name" value="AlphaKG_dependent_hydroxylases"/>
</dbReference>
<dbReference type="Proteomes" id="UP000664052">
    <property type="component" value="Unassembled WGS sequence"/>
</dbReference>
<proteinExistence type="predicted"/>